<keyword evidence="1" id="KW-0732">Signal</keyword>
<name>A0A9P7ZEV5_9HYPO</name>
<evidence type="ECO:0000313" key="2">
    <source>
        <dbReference type="EMBL" id="KAG9250838.1"/>
    </source>
</evidence>
<feature type="chain" id="PRO_5040447829" evidence="1">
    <location>
        <begin position="18"/>
        <end position="207"/>
    </location>
</feature>
<comment type="caution">
    <text evidence="2">The sequence shown here is derived from an EMBL/GenBank/DDBJ whole genome shotgun (WGS) entry which is preliminary data.</text>
</comment>
<organism evidence="2 3">
    <name type="scientific">Emericellopsis atlantica</name>
    <dbReference type="NCBI Taxonomy" id="2614577"/>
    <lineage>
        <taxon>Eukaryota</taxon>
        <taxon>Fungi</taxon>
        <taxon>Dikarya</taxon>
        <taxon>Ascomycota</taxon>
        <taxon>Pezizomycotina</taxon>
        <taxon>Sordariomycetes</taxon>
        <taxon>Hypocreomycetidae</taxon>
        <taxon>Hypocreales</taxon>
        <taxon>Bionectriaceae</taxon>
        <taxon>Emericellopsis</taxon>
    </lineage>
</organism>
<evidence type="ECO:0000256" key="1">
    <source>
        <dbReference type="SAM" id="SignalP"/>
    </source>
</evidence>
<dbReference type="AlphaFoldDB" id="A0A9P7ZEV5"/>
<reference evidence="2" key="1">
    <citation type="journal article" date="2021" name="IMA Fungus">
        <title>Genomic characterization of three marine fungi, including Emericellopsis atlantica sp. nov. with signatures of a generalist lifestyle and marine biomass degradation.</title>
        <authorList>
            <person name="Hagestad O.C."/>
            <person name="Hou L."/>
            <person name="Andersen J.H."/>
            <person name="Hansen E.H."/>
            <person name="Altermark B."/>
            <person name="Li C."/>
            <person name="Kuhnert E."/>
            <person name="Cox R.J."/>
            <person name="Crous P.W."/>
            <person name="Spatafora J.W."/>
            <person name="Lail K."/>
            <person name="Amirebrahimi M."/>
            <person name="Lipzen A."/>
            <person name="Pangilinan J."/>
            <person name="Andreopoulos W."/>
            <person name="Hayes R.D."/>
            <person name="Ng V."/>
            <person name="Grigoriev I.V."/>
            <person name="Jackson S.A."/>
            <person name="Sutton T.D.S."/>
            <person name="Dobson A.D.W."/>
            <person name="Rama T."/>
        </authorList>
    </citation>
    <scope>NUCLEOTIDE SEQUENCE</scope>
    <source>
        <strain evidence="2">TS7</strain>
    </source>
</reference>
<keyword evidence="3" id="KW-1185">Reference proteome</keyword>
<proteinExistence type="predicted"/>
<evidence type="ECO:0000313" key="3">
    <source>
        <dbReference type="Proteomes" id="UP000887229"/>
    </source>
</evidence>
<sequence>MVSVWLTCTSVLALCTAYGYWWTQASGPPSDEDIYRSILPTICPLQATIYRSTGRHSSLYAFLGLAEPTSDRDALHDAYTHQRLTHYRFELDVVGKCAAQRAHAHEALPPACTTHEYEEAVERLDTLSQALHTIHAAPAKALDNDFREFGKQFIGLDKARTEMHRAEQEGKNQWGSKEWERLERRVQTEQKKVDRALKKACGRWWPG</sequence>
<dbReference type="GeneID" id="70290119"/>
<feature type="signal peptide" evidence="1">
    <location>
        <begin position="1"/>
        <end position="17"/>
    </location>
</feature>
<dbReference type="RefSeq" id="XP_046114762.1">
    <property type="nucleotide sequence ID" value="XM_046259216.1"/>
</dbReference>
<gene>
    <name evidence="2" type="ORF">F5Z01DRAFT_343252</name>
</gene>
<dbReference type="Proteomes" id="UP000887229">
    <property type="component" value="Unassembled WGS sequence"/>
</dbReference>
<dbReference type="EMBL" id="MU251273">
    <property type="protein sequence ID" value="KAG9250838.1"/>
    <property type="molecule type" value="Genomic_DNA"/>
</dbReference>
<accession>A0A9P7ZEV5</accession>
<protein>
    <submittedName>
        <fullName evidence="2">Uncharacterized protein</fullName>
    </submittedName>
</protein>